<dbReference type="Proteomes" id="UP001158576">
    <property type="component" value="Chromosome 1"/>
</dbReference>
<protein>
    <submittedName>
        <fullName evidence="2">Oidioi.mRNA.OKI2018_I69.chr1.g119.t1.cds</fullName>
    </submittedName>
</protein>
<gene>
    <name evidence="2" type="ORF">OKIOD_LOCUS8884</name>
</gene>
<evidence type="ECO:0000256" key="1">
    <source>
        <dbReference type="SAM" id="MobiDB-lite"/>
    </source>
</evidence>
<accession>A0ABN7SJC1</accession>
<feature type="compositionally biased region" description="Low complexity" evidence="1">
    <location>
        <begin position="248"/>
        <end position="281"/>
    </location>
</feature>
<feature type="region of interest" description="Disordered" evidence="1">
    <location>
        <begin position="166"/>
        <end position="281"/>
    </location>
</feature>
<name>A0ABN7SJC1_OIKDI</name>
<reference evidence="2 3" key="1">
    <citation type="submission" date="2021-04" db="EMBL/GenBank/DDBJ databases">
        <authorList>
            <person name="Bliznina A."/>
        </authorList>
    </citation>
    <scope>NUCLEOTIDE SEQUENCE [LARGE SCALE GENOMIC DNA]</scope>
</reference>
<feature type="region of interest" description="Disordered" evidence="1">
    <location>
        <begin position="1"/>
        <end position="30"/>
    </location>
</feature>
<evidence type="ECO:0000313" key="3">
    <source>
        <dbReference type="Proteomes" id="UP001158576"/>
    </source>
</evidence>
<feature type="compositionally biased region" description="Low complexity" evidence="1">
    <location>
        <begin position="166"/>
        <end position="180"/>
    </location>
</feature>
<evidence type="ECO:0000313" key="2">
    <source>
        <dbReference type="EMBL" id="CAG5102049.1"/>
    </source>
</evidence>
<feature type="compositionally biased region" description="Low complexity" evidence="1">
    <location>
        <begin position="190"/>
        <end position="231"/>
    </location>
</feature>
<keyword evidence="3" id="KW-1185">Reference proteome</keyword>
<organism evidence="2 3">
    <name type="scientific">Oikopleura dioica</name>
    <name type="common">Tunicate</name>
    <dbReference type="NCBI Taxonomy" id="34765"/>
    <lineage>
        <taxon>Eukaryota</taxon>
        <taxon>Metazoa</taxon>
        <taxon>Chordata</taxon>
        <taxon>Tunicata</taxon>
        <taxon>Appendicularia</taxon>
        <taxon>Copelata</taxon>
        <taxon>Oikopleuridae</taxon>
        <taxon>Oikopleura</taxon>
    </lineage>
</organism>
<dbReference type="EMBL" id="OU015566">
    <property type="protein sequence ID" value="CAG5102049.1"/>
    <property type="molecule type" value="Genomic_DNA"/>
</dbReference>
<sequence>MGNETSTLSSTTTSTSKTTTTTTTSTTTTAEPTTTFETTTWFDDLTDVKCGFCKSRFCTAVSNFAQFSDHLLDGDHVIDIKFPNGWGIDSNWFLELYLSGNLEPLGVKGGIKNGYILDQSELQTALRVCLADEYENAGKIFMKLNGGMPWIEETLLCNCREKSTTEGLTSSATTTEATTTKSIQNPSASTTNDMKTTITTKIMATTEFQTRTQPETENTTTDSPSQQTTTTFWTRSAPKKILTKEIHPTSTESFSTSPSKPAPTTTEAETTSQESTTWTTSTPYFQPTTSYYFTTRNILRWYKRHSKWRHFLN</sequence>
<proteinExistence type="predicted"/>